<name>A0A5N7MP97_9HYPH</name>
<keyword evidence="3" id="KW-0804">Transcription</keyword>
<evidence type="ECO:0000313" key="5">
    <source>
        <dbReference type="EMBL" id="MPR28470.1"/>
    </source>
</evidence>
<dbReference type="InterPro" id="IPR036388">
    <property type="entry name" value="WH-like_DNA-bd_sf"/>
</dbReference>
<dbReference type="Proteomes" id="UP000403266">
    <property type="component" value="Unassembled WGS sequence"/>
</dbReference>
<dbReference type="EMBL" id="VOSK01000147">
    <property type="protein sequence ID" value="MPR28470.1"/>
    <property type="molecule type" value="Genomic_DNA"/>
</dbReference>
<dbReference type="PANTHER" id="PTHR43537">
    <property type="entry name" value="TRANSCRIPTIONAL REGULATOR, GNTR FAMILY"/>
    <property type="match status" value="1"/>
</dbReference>
<evidence type="ECO:0000256" key="2">
    <source>
        <dbReference type="ARBA" id="ARBA00023125"/>
    </source>
</evidence>
<dbReference type="PROSITE" id="PS50949">
    <property type="entry name" value="HTH_GNTR"/>
    <property type="match status" value="1"/>
</dbReference>
<dbReference type="Pfam" id="PF00392">
    <property type="entry name" value="GntR"/>
    <property type="match status" value="1"/>
</dbReference>
<evidence type="ECO:0000256" key="3">
    <source>
        <dbReference type="ARBA" id="ARBA00023163"/>
    </source>
</evidence>
<gene>
    <name evidence="5" type="ORF">FS320_25800</name>
</gene>
<dbReference type="InterPro" id="IPR008920">
    <property type="entry name" value="TF_FadR/GntR_C"/>
</dbReference>
<evidence type="ECO:0000259" key="4">
    <source>
        <dbReference type="PROSITE" id="PS50949"/>
    </source>
</evidence>
<dbReference type="InterPro" id="IPR036390">
    <property type="entry name" value="WH_DNA-bd_sf"/>
</dbReference>
<dbReference type="GO" id="GO:0003677">
    <property type="term" value="F:DNA binding"/>
    <property type="evidence" value="ECO:0007669"/>
    <property type="project" value="UniProtKB-KW"/>
</dbReference>
<dbReference type="CDD" id="cd07377">
    <property type="entry name" value="WHTH_GntR"/>
    <property type="match status" value="1"/>
</dbReference>
<dbReference type="PRINTS" id="PR00035">
    <property type="entry name" value="HTHGNTR"/>
</dbReference>
<dbReference type="SMART" id="SM00895">
    <property type="entry name" value="FCD"/>
    <property type="match status" value="1"/>
</dbReference>
<proteinExistence type="predicted"/>
<dbReference type="GO" id="GO:0003700">
    <property type="term" value="F:DNA-binding transcription factor activity"/>
    <property type="evidence" value="ECO:0007669"/>
    <property type="project" value="InterPro"/>
</dbReference>
<evidence type="ECO:0000256" key="1">
    <source>
        <dbReference type="ARBA" id="ARBA00023015"/>
    </source>
</evidence>
<dbReference type="Gene3D" id="1.10.10.10">
    <property type="entry name" value="Winged helix-like DNA-binding domain superfamily/Winged helix DNA-binding domain"/>
    <property type="match status" value="1"/>
</dbReference>
<dbReference type="Gene3D" id="1.20.120.530">
    <property type="entry name" value="GntR ligand-binding domain-like"/>
    <property type="match status" value="1"/>
</dbReference>
<evidence type="ECO:0000313" key="6">
    <source>
        <dbReference type="Proteomes" id="UP000403266"/>
    </source>
</evidence>
<dbReference type="InterPro" id="IPR000524">
    <property type="entry name" value="Tscrpt_reg_HTH_GntR"/>
</dbReference>
<reference evidence="5 6" key="1">
    <citation type="journal article" date="2019" name="Syst. Appl. Microbiol.">
        <title>Microvirga tunisiensis sp. nov., a root nodule symbiotic bacterium isolated from Lupinus micranthus and L. luteus grown in Northern Tunisia.</title>
        <authorList>
            <person name="Msaddak A."/>
            <person name="Rejili M."/>
            <person name="Duran D."/>
            <person name="Mars M."/>
            <person name="Palacios J.M."/>
            <person name="Ruiz-Argueso T."/>
            <person name="Rey L."/>
            <person name="Imperial J."/>
        </authorList>
    </citation>
    <scope>NUCLEOTIDE SEQUENCE [LARGE SCALE GENOMIC DNA]</scope>
    <source>
        <strain evidence="5 6">Lmie10</strain>
    </source>
</reference>
<organism evidence="5 6">
    <name type="scientific">Microvirga tunisiensis</name>
    <dbReference type="NCBI Taxonomy" id="2108360"/>
    <lineage>
        <taxon>Bacteria</taxon>
        <taxon>Pseudomonadati</taxon>
        <taxon>Pseudomonadota</taxon>
        <taxon>Alphaproteobacteria</taxon>
        <taxon>Hyphomicrobiales</taxon>
        <taxon>Methylobacteriaceae</taxon>
        <taxon>Microvirga</taxon>
    </lineage>
</organism>
<dbReference type="OrthoDB" id="9028214at2"/>
<feature type="domain" description="HTH gntR-type" evidence="4">
    <location>
        <begin position="14"/>
        <end position="82"/>
    </location>
</feature>
<dbReference type="SMART" id="SM00345">
    <property type="entry name" value="HTH_GNTR"/>
    <property type="match status" value="1"/>
</dbReference>
<dbReference type="InterPro" id="IPR011711">
    <property type="entry name" value="GntR_C"/>
</dbReference>
<dbReference type="SUPFAM" id="SSF48008">
    <property type="entry name" value="GntR ligand-binding domain-like"/>
    <property type="match status" value="1"/>
</dbReference>
<accession>A0A5N7MP97</accession>
<sequence length="258" mass="28377">MVLLHDVQRPSRARSAHDLVAHGIGQNIMQGRFPVGSTLPGDAELMELFGVSRTALREALKTLAAKGLIESKTKVGTKVLDRNNWNMFDADILGWHLEMGVDARFLGWLFEIRQMLEPLACATAAVRRTPEQLEDMHRALQAMYQCESSRQGFTKADLAFHQAILEASGNPFLQSIGSVIGAALATSFTISSPVSSDARFREVMRQHQAVFDAIEQRNPVAASEAMSELILQAAERVQIKHVESSLAVVQIHAFSGVE</sequence>
<dbReference type="Pfam" id="PF07729">
    <property type="entry name" value="FCD"/>
    <property type="match status" value="1"/>
</dbReference>
<keyword evidence="1" id="KW-0805">Transcription regulation</keyword>
<comment type="caution">
    <text evidence="5">The sequence shown here is derived from an EMBL/GenBank/DDBJ whole genome shotgun (WGS) entry which is preliminary data.</text>
</comment>
<dbReference type="AlphaFoldDB" id="A0A5N7MP97"/>
<dbReference type="SUPFAM" id="SSF46785">
    <property type="entry name" value="Winged helix' DNA-binding domain"/>
    <property type="match status" value="1"/>
</dbReference>
<dbReference type="PANTHER" id="PTHR43537:SF44">
    <property type="entry name" value="GNTR FAMILY REGULATORY PROTEIN"/>
    <property type="match status" value="1"/>
</dbReference>
<protein>
    <submittedName>
        <fullName evidence="5">FadR family transcriptional regulator</fullName>
    </submittedName>
</protein>
<keyword evidence="2" id="KW-0238">DNA-binding</keyword>
<keyword evidence="6" id="KW-1185">Reference proteome</keyword>